<name>A0A1U7HEG4_9CYAN</name>
<keyword evidence="2" id="KW-1185">Reference proteome</keyword>
<comment type="caution">
    <text evidence="1">The sequence shown here is derived from an EMBL/GenBank/DDBJ whole genome shotgun (WGS) entry which is preliminary data.</text>
</comment>
<reference evidence="1 2" key="1">
    <citation type="submission" date="2016-11" db="EMBL/GenBank/DDBJ databases">
        <title>Draft Genome Sequences of Nine Cyanobacterial Strains from Diverse Habitats.</title>
        <authorList>
            <person name="Zhu T."/>
            <person name="Hou S."/>
            <person name="Lu X."/>
            <person name="Hess W.R."/>
        </authorList>
    </citation>
    <scope>NUCLEOTIDE SEQUENCE [LARGE SCALE GENOMIC DNA]</scope>
    <source>
        <strain evidence="1 2">NIES-593</strain>
    </source>
</reference>
<organism evidence="1 2">
    <name type="scientific">Hydrococcus rivularis NIES-593</name>
    <dbReference type="NCBI Taxonomy" id="1921803"/>
    <lineage>
        <taxon>Bacteria</taxon>
        <taxon>Bacillati</taxon>
        <taxon>Cyanobacteriota</taxon>
        <taxon>Cyanophyceae</taxon>
        <taxon>Pleurocapsales</taxon>
        <taxon>Hydrococcaceae</taxon>
        <taxon>Hydrococcus</taxon>
    </lineage>
</organism>
<sequence>MNSEERLEALRMSLTQRQMQYILDCKRLEELVKPGHTYTYTELIKSLELAKNVATYIAVKTAVEEMTEKVVQELAKRVTEEGFVAVFSSAVEPLILREAQLISQRQLKRTSQ</sequence>
<dbReference type="STRING" id="1921803.NIES593_13720"/>
<evidence type="ECO:0000313" key="2">
    <source>
        <dbReference type="Proteomes" id="UP000186868"/>
    </source>
</evidence>
<evidence type="ECO:0000313" key="1">
    <source>
        <dbReference type="EMBL" id="OKH21992.1"/>
    </source>
</evidence>
<dbReference type="Proteomes" id="UP000186868">
    <property type="component" value="Unassembled WGS sequence"/>
</dbReference>
<accession>A0A1U7HEG4</accession>
<gene>
    <name evidence="1" type="ORF">NIES593_13720</name>
</gene>
<dbReference type="EMBL" id="MRCB01000016">
    <property type="protein sequence ID" value="OKH21992.1"/>
    <property type="molecule type" value="Genomic_DNA"/>
</dbReference>
<dbReference type="RefSeq" id="WP_073600128.1">
    <property type="nucleotide sequence ID" value="NZ_MRCB01000016.1"/>
</dbReference>
<protein>
    <submittedName>
        <fullName evidence="1">Uncharacterized protein</fullName>
    </submittedName>
</protein>
<proteinExistence type="predicted"/>
<dbReference type="AlphaFoldDB" id="A0A1U7HEG4"/>